<evidence type="ECO:0000313" key="4">
    <source>
        <dbReference type="Proteomes" id="UP000249056"/>
    </source>
</evidence>
<accession>A0A395IUS0</accession>
<gene>
    <name evidence="3" type="ORF">DID88_003243</name>
</gene>
<feature type="compositionally biased region" description="Low complexity" evidence="1">
    <location>
        <begin position="29"/>
        <end position="40"/>
    </location>
</feature>
<protein>
    <submittedName>
        <fullName evidence="3">Uncharacterized protein</fullName>
    </submittedName>
</protein>
<name>A0A395IUS0_9HELO</name>
<dbReference type="AlphaFoldDB" id="A0A395IUS0"/>
<keyword evidence="2" id="KW-1133">Transmembrane helix</keyword>
<dbReference type="Proteomes" id="UP000249056">
    <property type="component" value="Unassembled WGS sequence"/>
</dbReference>
<dbReference type="OrthoDB" id="5397827at2759"/>
<dbReference type="EMBL" id="QKRW01000016">
    <property type="protein sequence ID" value="RAL64055.1"/>
    <property type="molecule type" value="Genomic_DNA"/>
</dbReference>
<keyword evidence="4" id="KW-1185">Reference proteome</keyword>
<sequence length="222" mass="24829">MPPTTSIPRFLLPSRSPLWSLSPKTLIRNASSKSKNNASKKSSKPLVLEKPSKFNPPSHPARIRKDPPRYPGPQLSAEEIARQSVKKYPHMMPPEGTFMHWFLNNKSIHIWIALGTLSTLAAGLHTAHVTAETMERRKHKVEDVAKRAAYRKAHGLDKDTGFGGWTAKTDKEVMGPGIKLGEEEEAKIAETAGGEEKREGEEGEKKVVYEKQFSGKKWLGIW</sequence>
<feature type="transmembrane region" description="Helical" evidence="2">
    <location>
        <begin position="108"/>
        <end position="131"/>
    </location>
</feature>
<reference evidence="3 4" key="1">
    <citation type="submission" date="2018-06" db="EMBL/GenBank/DDBJ databases">
        <title>Genome Sequence of the Brown Rot Fungal Pathogen Monilinia fructigena.</title>
        <authorList>
            <person name="Landi L."/>
            <person name="De Miccolis Angelini R.M."/>
            <person name="Pollastro S."/>
            <person name="Abate D."/>
            <person name="Faretra F."/>
            <person name="Romanazzi G."/>
        </authorList>
    </citation>
    <scope>NUCLEOTIDE SEQUENCE [LARGE SCALE GENOMIC DNA]</scope>
    <source>
        <strain evidence="3 4">Mfrg269</strain>
    </source>
</reference>
<evidence type="ECO:0000313" key="3">
    <source>
        <dbReference type="EMBL" id="RAL64055.1"/>
    </source>
</evidence>
<evidence type="ECO:0000256" key="1">
    <source>
        <dbReference type="SAM" id="MobiDB-lite"/>
    </source>
</evidence>
<evidence type="ECO:0000256" key="2">
    <source>
        <dbReference type="SAM" id="Phobius"/>
    </source>
</evidence>
<keyword evidence="2" id="KW-0472">Membrane</keyword>
<organism evidence="3 4">
    <name type="scientific">Monilinia fructigena</name>
    <dbReference type="NCBI Taxonomy" id="38457"/>
    <lineage>
        <taxon>Eukaryota</taxon>
        <taxon>Fungi</taxon>
        <taxon>Dikarya</taxon>
        <taxon>Ascomycota</taxon>
        <taxon>Pezizomycotina</taxon>
        <taxon>Leotiomycetes</taxon>
        <taxon>Helotiales</taxon>
        <taxon>Sclerotiniaceae</taxon>
        <taxon>Monilinia</taxon>
    </lineage>
</organism>
<proteinExistence type="predicted"/>
<comment type="caution">
    <text evidence="3">The sequence shown here is derived from an EMBL/GenBank/DDBJ whole genome shotgun (WGS) entry which is preliminary data.</text>
</comment>
<keyword evidence="2" id="KW-0812">Transmembrane</keyword>
<feature type="region of interest" description="Disordered" evidence="1">
    <location>
        <begin position="29"/>
        <end position="74"/>
    </location>
</feature>